<feature type="transmembrane region" description="Helical" evidence="2">
    <location>
        <begin position="189"/>
        <end position="213"/>
    </location>
</feature>
<keyword evidence="3" id="KW-0732">Signal</keyword>
<keyword evidence="2" id="KW-0812">Transmembrane</keyword>
<keyword evidence="2" id="KW-1133">Transmembrane helix</keyword>
<name>A0A8S3RXZ9_MYTED</name>
<comment type="caution">
    <text evidence="4">The sequence shown here is derived from an EMBL/GenBank/DDBJ whole genome shotgun (WGS) entry which is preliminary data.</text>
</comment>
<dbReference type="AlphaFoldDB" id="A0A8S3RXZ9"/>
<accession>A0A8S3RXZ9</accession>
<keyword evidence="5" id="KW-1185">Reference proteome</keyword>
<dbReference type="EMBL" id="CAJPWZ010001378">
    <property type="protein sequence ID" value="CAG2213639.1"/>
    <property type="molecule type" value="Genomic_DNA"/>
</dbReference>
<evidence type="ECO:0000313" key="4">
    <source>
        <dbReference type="EMBL" id="CAG2213639.1"/>
    </source>
</evidence>
<evidence type="ECO:0000256" key="2">
    <source>
        <dbReference type="SAM" id="Phobius"/>
    </source>
</evidence>
<evidence type="ECO:0000313" key="5">
    <source>
        <dbReference type="Proteomes" id="UP000683360"/>
    </source>
</evidence>
<organism evidence="4 5">
    <name type="scientific">Mytilus edulis</name>
    <name type="common">Blue mussel</name>
    <dbReference type="NCBI Taxonomy" id="6550"/>
    <lineage>
        <taxon>Eukaryota</taxon>
        <taxon>Metazoa</taxon>
        <taxon>Spiralia</taxon>
        <taxon>Lophotrochozoa</taxon>
        <taxon>Mollusca</taxon>
        <taxon>Bivalvia</taxon>
        <taxon>Autobranchia</taxon>
        <taxon>Pteriomorphia</taxon>
        <taxon>Mytilida</taxon>
        <taxon>Mytiloidea</taxon>
        <taxon>Mytilidae</taxon>
        <taxon>Mytilinae</taxon>
        <taxon>Mytilus</taxon>
    </lineage>
</organism>
<feature type="signal peptide" evidence="3">
    <location>
        <begin position="1"/>
        <end position="18"/>
    </location>
</feature>
<feature type="chain" id="PRO_5035845564" evidence="3">
    <location>
        <begin position="19"/>
        <end position="257"/>
    </location>
</feature>
<dbReference type="OrthoDB" id="6106869at2759"/>
<feature type="compositionally biased region" description="Polar residues" evidence="1">
    <location>
        <begin position="163"/>
        <end position="172"/>
    </location>
</feature>
<keyword evidence="2" id="KW-0472">Membrane</keyword>
<protein>
    <submittedName>
        <fullName evidence="4">Uncharacterized protein</fullName>
    </submittedName>
</protein>
<gene>
    <name evidence="4" type="ORF">MEDL_27554</name>
</gene>
<sequence length="257" mass="28769">MELLAVLSLTCFIKFTESIHKDNCIFQQSWWKLNQWITNNGKTENSLYITNSTIVNLQIPSITSETFHCYSKTHDIYLLRSTSSDGLTEYVCMMTKEVREDLYCLYLIKENSTTESGNLPACSICTSSSSPIIYTLKHFGNQTIEDPTICSNYKQLCNKPSEKSSPVDTESTYGGDKGYKSGGKNSPQIYIVGIVIGIFVIGGFLIGLCVYIAQQRQAKEVPEEVELNKIDSDEGTGPVEDFKDITVGEIQLDRVDL</sequence>
<evidence type="ECO:0000256" key="3">
    <source>
        <dbReference type="SAM" id="SignalP"/>
    </source>
</evidence>
<evidence type="ECO:0000256" key="1">
    <source>
        <dbReference type="SAM" id="MobiDB-lite"/>
    </source>
</evidence>
<feature type="region of interest" description="Disordered" evidence="1">
    <location>
        <begin position="158"/>
        <end position="179"/>
    </location>
</feature>
<reference evidence="4" key="1">
    <citation type="submission" date="2021-03" db="EMBL/GenBank/DDBJ databases">
        <authorList>
            <person name="Bekaert M."/>
        </authorList>
    </citation>
    <scope>NUCLEOTIDE SEQUENCE</scope>
</reference>
<dbReference type="Proteomes" id="UP000683360">
    <property type="component" value="Unassembled WGS sequence"/>
</dbReference>
<proteinExistence type="predicted"/>